<keyword evidence="3 8" id="KW-1133">Transmembrane helix</keyword>
<name>A0A9Q1CJW1_HOLLE</name>
<evidence type="ECO:0000259" key="9">
    <source>
        <dbReference type="PROSITE" id="PS50262"/>
    </source>
</evidence>
<feature type="transmembrane region" description="Helical" evidence="8">
    <location>
        <begin position="121"/>
        <end position="142"/>
    </location>
</feature>
<keyword evidence="4" id="KW-0297">G-protein coupled receptor</keyword>
<evidence type="ECO:0000313" key="10">
    <source>
        <dbReference type="EMBL" id="KAJ8046296.1"/>
    </source>
</evidence>
<dbReference type="Pfam" id="PF00001">
    <property type="entry name" value="7tm_1"/>
    <property type="match status" value="1"/>
</dbReference>
<proteinExistence type="predicted"/>
<sequence length="458" mass="50430">MGLQTADLATIVFLAIIFIIGVPGNVLVLKVYFRKAKKSSTFVFISFMAISDLTLCVATLLHVGFLFTSVVDTKQILCSSMYYITVTFILLSVLTSLVVGLDRYVAVCWPHTKRMSVCTSLILSTICAVFSLSFAFPILFVVRVSSGEYDFISCKGRFDIYPFLKFAQVIGYTVGMSSVVVIIICYSLVWRTIRNHRLGKNRVHVCPPQTAGFSSVTAATFVTNNQIYSSSVALSHVGMQQIHLHQEHLNAVKIKSVGGQGSRCDAERKVKNNIQDESTDAEENTPKPISVISNSSGQFQQNADFQLNGTNSSMNIQKQNGNHKSGDAISAETSSRDLVVEAVKSSSRALPSIKRTRTSKVSLAVQRRITIMLFLIAVISLTSHPIMMFARALPDSTLNHIKQSSEIIFVLIRVAEFIGFINNAVNPFIYGLFDKSFRNECLKAFGCGTGSTLRDFGN</sequence>
<dbReference type="InterPro" id="IPR017452">
    <property type="entry name" value="GPCR_Rhodpsn_7TM"/>
</dbReference>
<feature type="transmembrane region" description="Helical" evidence="8">
    <location>
        <begin position="407"/>
        <end position="433"/>
    </location>
</feature>
<dbReference type="AlphaFoldDB" id="A0A9Q1CJW1"/>
<dbReference type="CDD" id="cd00637">
    <property type="entry name" value="7tm_classA_rhodopsin-like"/>
    <property type="match status" value="1"/>
</dbReference>
<comment type="subcellular location">
    <subcellularLocation>
        <location evidence="1">Membrane</location>
        <topology evidence="1">Multi-pass membrane protein</topology>
    </subcellularLocation>
</comment>
<comment type="caution">
    <text evidence="10">The sequence shown here is derived from an EMBL/GenBank/DDBJ whole genome shotgun (WGS) entry which is preliminary data.</text>
</comment>
<dbReference type="SUPFAM" id="SSF81321">
    <property type="entry name" value="Family A G protein-coupled receptor-like"/>
    <property type="match status" value="1"/>
</dbReference>
<dbReference type="PROSITE" id="PS50262">
    <property type="entry name" value="G_PROTEIN_RECEP_F1_2"/>
    <property type="match status" value="1"/>
</dbReference>
<dbReference type="Gene3D" id="1.20.1070.10">
    <property type="entry name" value="Rhodopsin 7-helix transmembrane proteins"/>
    <property type="match status" value="2"/>
</dbReference>
<protein>
    <submittedName>
        <fullName evidence="10">Cholecystokinin receptor type A</fullName>
    </submittedName>
</protein>
<keyword evidence="7" id="KW-0807">Transducer</keyword>
<evidence type="ECO:0000256" key="6">
    <source>
        <dbReference type="ARBA" id="ARBA00023170"/>
    </source>
</evidence>
<dbReference type="SMART" id="SM01381">
    <property type="entry name" value="7TM_GPCR_Srsx"/>
    <property type="match status" value="1"/>
</dbReference>
<feature type="transmembrane region" description="Helical" evidence="8">
    <location>
        <begin position="41"/>
        <end position="68"/>
    </location>
</feature>
<evidence type="ECO:0000256" key="1">
    <source>
        <dbReference type="ARBA" id="ARBA00004141"/>
    </source>
</evidence>
<evidence type="ECO:0000256" key="3">
    <source>
        <dbReference type="ARBA" id="ARBA00022989"/>
    </source>
</evidence>
<dbReference type="EMBL" id="JAIZAY010000002">
    <property type="protein sequence ID" value="KAJ8046296.1"/>
    <property type="molecule type" value="Genomic_DNA"/>
</dbReference>
<reference evidence="10" key="1">
    <citation type="submission" date="2021-10" db="EMBL/GenBank/DDBJ databases">
        <title>Tropical sea cucumber genome reveals ecological adaptation and Cuvierian tubules defense mechanism.</title>
        <authorList>
            <person name="Chen T."/>
        </authorList>
    </citation>
    <scope>NUCLEOTIDE SEQUENCE</scope>
    <source>
        <strain evidence="10">Nanhai2018</strain>
        <tissue evidence="10">Muscle</tissue>
    </source>
</reference>
<keyword evidence="2 8" id="KW-0812">Transmembrane</keyword>
<evidence type="ECO:0000256" key="7">
    <source>
        <dbReference type="ARBA" id="ARBA00023224"/>
    </source>
</evidence>
<dbReference type="OrthoDB" id="6117944at2759"/>
<feature type="transmembrane region" description="Helical" evidence="8">
    <location>
        <begin position="80"/>
        <end position="101"/>
    </location>
</feature>
<keyword evidence="6 10" id="KW-0675">Receptor</keyword>
<gene>
    <name evidence="10" type="ORF">HOLleu_04920</name>
</gene>
<evidence type="ECO:0000256" key="2">
    <source>
        <dbReference type="ARBA" id="ARBA00022692"/>
    </source>
</evidence>
<keyword evidence="5 8" id="KW-0472">Membrane</keyword>
<feature type="domain" description="G-protein coupled receptors family 1 profile" evidence="9">
    <location>
        <begin position="24"/>
        <end position="430"/>
    </location>
</feature>
<dbReference type="Proteomes" id="UP001152320">
    <property type="component" value="Chromosome 2"/>
</dbReference>
<dbReference type="PANTHER" id="PTHR24238:SF47">
    <property type="entry name" value="ECDYSTEROIDS_DOPAMINE RECEPTOR-RELATED"/>
    <property type="match status" value="1"/>
</dbReference>
<dbReference type="InterPro" id="IPR000276">
    <property type="entry name" value="GPCR_Rhodpsn"/>
</dbReference>
<feature type="transmembrane region" description="Helical" evidence="8">
    <location>
        <begin position="169"/>
        <end position="190"/>
    </location>
</feature>
<dbReference type="PRINTS" id="PR00237">
    <property type="entry name" value="GPCRRHODOPSN"/>
</dbReference>
<evidence type="ECO:0000256" key="4">
    <source>
        <dbReference type="ARBA" id="ARBA00023040"/>
    </source>
</evidence>
<feature type="transmembrane region" description="Helical" evidence="8">
    <location>
        <begin position="369"/>
        <end position="387"/>
    </location>
</feature>
<accession>A0A9Q1CJW1</accession>
<keyword evidence="11" id="KW-1185">Reference proteome</keyword>
<organism evidence="10 11">
    <name type="scientific">Holothuria leucospilota</name>
    <name type="common">Black long sea cucumber</name>
    <name type="synonym">Mertensiothuria leucospilota</name>
    <dbReference type="NCBI Taxonomy" id="206669"/>
    <lineage>
        <taxon>Eukaryota</taxon>
        <taxon>Metazoa</taxon>
        <taxon>Echinodermata</taxon>
        <taxon>Eleutherozoa</taxon>
        <taxon>Echinozoa</taxon>
        <taxon>Holothuroidea</taxon>
        <taxon>Aspidochirotacea</taxon>
        <taxon>Aspidochirotida</taxon>
        <taxon>Holothuriidae</taxon>
        <taxon>Holothuria</taxon>
    </lineage>
</organism>
<dbReference type="PANTHER" id="PTHR24238">
    <property type="entry name" value="G-PROTEIN COUPLED RECEPTOR"/>
    <property type="match status" value="1"/>
</dbReference>
<evidence type="ECO:0000256" key="5">
    <source>
        <dbReference type="ARBA" id="ARBA00023136"/>
    </source>
</evidence>
<dbReference type="GO" id="GO:0004930">
    <property type="term" value="F:G protein-coupled receptor activity"/>
    <property type="evidence" value="ECO:0007669"/>
    <property type="project" value="UniProtKB-KW"/>
</dbReference>
<evidence type="ECO:0000256" key="8">
    <source>
        <dbReference type="SAM" id="Phobius"/>
    </source>
</evidence>
<dbReference type="GO" id="GO:0016020">
    <property type="term" value="C:membrane"/>
    <property type="evidence" value="ECO:0007669"/>
    <property type="project" value="UniProtKB-SubCell"/>
</dbReference>
<feature type="transmembrane region" description="Helical" evidence="8">
    <location>
        <begin position="6"/>
        <end position="29"/>
    </location>
</feature>
<evidence type="ECO:0000313" key="11">
    <source>
        <dbReference type="Proteomes" id="UP001152320"/>
    </source>
</evidence>